<dbReference type="Proteomes" id="UP000287651">
    <property type="component" value="Unassembled WGS sequence"/>
</dbReference>
<comment type="caution">
    <text evidence="1">The sequence shown here is derived from an EMBL/GenBank/DDBJ whole genome shotgun (WGS) entry which is preliminary data.</text>
</comment>
<protein>
    <submittedName>
        <fullName evidence="1">Uncharacterized protein</fullName>
    </submittedName>
</protein>
<sequence>MSAETLLSKAEGTSKDGILSTEHKKEGIWISISTWKPSSAGFSSKHFDIPFPSACLLPSILHNEYL</sequence>
<proteinExistence type="predicted"/>
<gene>
    <name evidence="1" type="ORF">B296_00019800</name>
</gene>
<evidence type="ECO:0000313" key="1">
    <source>
        <dbReference type="EMBL" id="RRT82544.1"/>
    </source>
</evidence>
<organism evidence="1 2">
    <name type="scientific">Ensete ventricosum</name>
    <name type="common">Abyssinian banana</name>
    <name type="synonym">Musa ensete</name>
    <dbReference type="NCBI Taxonomy" id="4639"/>
    <lineage>
        <taxon>Eukaryota</taxon>
        <taxon>Viridiplantae</taxon>
        <taxon>Streptophyta</taxon>
        <taxon>Embryophyta</taxon>
        <taxon>Tracheophyta</taxon>
        <taxon>Spermatophyta</taxon>
        <taxon>Magnoliopsida</taxon>
        <taxon>Liliopsida</taxon>
        <taxon>Zingiberales</taxon>
        <taxon>Musaceae</taxon>
        <taxon>Ensete</taxon>
    </lineage>
</organism>
<dbReference type="AlphaFoldDB" id="A0A427B249"/>
<dbReference type="EMBL" id="AMZH03000672">
    <property type="protein sequence ID" value="RRT82544.1"/>
    <property type="molecule type" value="Genomic_DNA"/>
</dbReference>
<accession>A0A427B249</accession>
<name>A0A427B249_ENSVE</name>
<evidence type="ECO:0000313" key="2">
    <source>
        <dbReference type="Proteomes" id="UP000287651"/>
    </source>
</evidence>
<reference evidence="1 2" key="1">
    <citation type="journal article" date="2014" name="Agronomy (Basel)">
        <title>A Draft Genome Sequence for Ensete ventricosum, the Drought-Tolerant Tree Against Hunger.</title>
        <authorList>
            <person name="Harrison J."/>
            <person name="Moore K.A."/>
            <person name="Paszkiewicz K."/>
            <person name="Jones T."/>
            <person name="Grant M."/>
            <person name="Ambacheew D."/>
            <person name="Muzemil S."/>
            <person name="Studholme D.J."/>
        </authorList>
    </citation>
    <scope>NUCLEOTIDE SEQUENCE [LARGE SCALE GENOMIC DNA]</scope>
</reference>